<feature type="compositionally biased region" description="Basic and acidic residues" evidence="1">
    <location>
        <begin position="103"/>
        <end position="113"/>
    </location>
</feature>
<feature type="compositionally biased region" description="Gly residues" evidence="1">
    <location>
        <begin position="115"/>
        <end position="143"/>
    </location>
</feature>
<feature type="compositionally biased region" description="Pro residues" evidence="1">
    <location>
        <begin position="167"/>
        <end position="178"/>
    </location>
</feature>
<evidence type="ECO:0000313" key="3">
    <source>
        <dbReference type="Proteomes" id="UP000019335"/>
    </source>
</evidence>
<comment type="caution">
    <text evidence="2">The sequence shown here is derived from an EMBL/GenBank/DDBJ whole genome shotgun (WGS) entry which is preliminary data.</text>
</comment>
<evidence type="ECO:0000313" key="2">
    <source>
        <dbReference type="EMBL" id="EWM30128.1"/>
    </source>
</evidence>
<accession>W7U2V6</accession>
<feature type="compositionally biased region" description="Gly residues" evidence="1">
    <location>
        <begin position="204"/>
        <end position="225"/>
    </location>
</feature>
<feature type="compositionally biased region" description="Basic residues" evidence="1">
    <location>
        <begin position="236"/>
        <end position="247"/>
    </location>
</feature>
<evidence type="ECO:0000256" key="1">
    <source>
        <dbReference type="SAM" id="MobiDB-lite"/>
    </source>
</evidence>
<dbReference type="EMBL" id="AZIL01000047">
    <property type="protein sequence ID" value="EWM30128.1"/>
    <property type="molecule type" value="Genomic_DNA"/>
</dbReference>
<feature type="compositionally biased region" description="Low complexity" evidence="1">
    <location>
        <begin position="179"/>
        <end position="188"/>
    </location>
</feature>
<name>W7U2V6_9STRA</name>
<feature type="region of interest" description="Disordered" evidence="1">
    <location>
        <begin position="166"/>
        <end position="284"/>
    </location>
</feature>
<feature type="compositionally biased region" description="Polar residues" evidence="1">
    <location>
        <begin position="59"/>
        <end position="76"/>
    </location>
</feature>
<proteinExistence type="predicted"/>
<feature type="region of interest" description="Disordered" evidence="1">
    <location>
        <begin position="103"/>
        <end position="144"/>
    </location>
</feature>
<gene>
    <name evidence="2" type="ORF">Naga_100541g6</name>
</gene>
<organism evidence="2 3">
    <name type="scientific">Nannochloropsis gaditana</name>
    <dbReference type="NCBI Taxonomy" id="72520"/>
    <lineage>
        <taxon>Eukaryota</taxon>
        <taxon>Sar</taxon>
        <taxon>Stramenopiles</taxon>
        <taxon>Ochrophyta</taxon>
        <taxon>Eustigmatophyceae</taxon>
        <taxon>Eustigmatales</taxon>
        <taxon>Monodopsidaceae</taxon>
        <taxon>Nannochloropsis</taxon>
    </lineage>
</organism>
<sequence>MSHLDQAYAGLAERRRRKLSVIRHPHSSIGRRVSVPRAFTLRFFVLDPTHFSPPALPSSFPNTPPSTQTKTLGGLQLSNSTTAPAAVVAEDAGMRFARLRGRGCREGGGKEGAEAGAGGSRGGGGGGGGGGGRDSRGGRGGGRLVRLFRDGRHALPAFPPAHLVLVSPPPPSSSPSPCPRTCRPSHSSPSPPGSRQVVELPLPGLGGAQGPGGAQDGCRGPWGPGRGRRQHEPHLNRGRAHLSHRRHDPAPPSLPLPPRQLHPLRPSFPPPRPRQAGGATCSHLKYPSETVPTCEATTRPLRATAPGGQYHHPSPFALTRSGSNPAGILNRRLLFGFKSRPNDGVDMYVCVQSKKNVAATSRTVSSGPEHAMTASP</sequence>
<feature type="region of interest" description="Disordered" evidence="1">
    <location>
        <begin position="55"/>
        <end position="76"/>
    </location>
</feature>
<reference evidence="2 3" key="1">
    <citation type="journal article" date="2014" name="Mol. Plant">
        <title>Chromosome Scale Genome Assembly and Transcriptome Profiling of Nannochloropsis gaditana in Nitrogen Depletion.</title>
        <authorList>
            <person name="Corteggiani Carpinelli E."/>
            <person name="Telatin A."/>
            <person name="Vitulo N."/>
            <person name="Forcato C."/>
            <person name="D'Angelo M."/>
            <person name="Schiavon R."/>
            <person name="Vezzi A."/>
            <person name="Giacometti G.M."/>
            <person name="Morosinotto T."/>
            <person name="Valle G."/>
        </authorList>
    </citation>
    <scope>NUCLEOTIDE SEQUENCE [LARGE SCALE GENOMIC DNA]</scope>
    <source>
        <strain evidence="2 3">B-31</strain>
    </source>
</reference>
<dbReference type="AlphaFoldDB" id="W7U2V6"/>
<protein>
    <submittedName>
        <fullName evidence="2">Uncharacterized protein</fullName>
    </submittedName>
</protein>
<dbReference type="Proteomes" id="UP000019335">
    <property type="component" value="Chromosome 1"/>
</dbReference>
<feature type="compositionally biased region" description="Pro residues" evidence="1">
    <location>
        <begin position="250"/>
        <end position="273"/>
    </location>
</feature>
<keyword evidence="3" id="KW-1185">Reference proteome</keyword>